<evidence type="ECO:0000313" key="2">
    <source>
        <dbReference type="EMBL" id="MDR7091257.1"/>
    </source>
</evidence>
<keyword evidence="3" id="KW-1185">Reference proteome</keyword>
<reference evidence="2 3" key="1">
    <citation type="submission" date="2023-07" db="EMBL/GenBank/DDBJ databases">
        <title>Sorghum-associated microbial communities from plants grown in Nebraska, USA.</title>
        <authorList>
            <person name="Schachtman D."/>
        </authorList>
    </citation>
    <scope>NUCLEOTIDE SEQUENCE [LARGE SCALE GENOMIC DNA]</scope>
    <source>
        <strain evidence="2 3">BE190</strain>
    </source>
</reference>
<dbReference type="RefSeq" id="WP_310074390.1">
    <property type="nucleotide sequence ID" value="NZ_JAVDVX010000006.1"/>
</dbReference>
<dbReference type="Gene3D" id="1.25.40.10">
    <property type="entry name" value="Tetratricopeptide repeat domain"/>
    <property type="match status" value="1"/>
</dbReference>
<dbReference type="InterPro" id="IPR011990">
    <property type="entry name" value="TPR-like_helical_dom_sf"/>
</dbReference>
<comment type="caution">
    <text evidence="2">The sequence shown here is derived from an EMBL/GenBank/DDBJ whole genome shotgun (WGS) entry which is preliminary data.</text>
</comment>
<feature type="repeat" description="TPR" evidence="1">
    <location>
        <begin position="54"/>
        <end position="87"/>
    </location>
</feature>
<dbReference type="SUPFAM" id="SSF48452">
    <property type="entry name" value="TPR-like"/>
    <property type="match status" value="2"/>
</dbReference>
<evidence type="ECO:0000313" key="3">
    <source>
        <dbReference type="Proteomes" id="UP001253595"/>
    </source>
</evidence>
<accession>A0ABU1V1C5</accession>
<dbReference type="Pfam" id="PF13181">
    <property type="entry name" value="TPR_8"/>
    <property type="match status" value="1"/>
</dbReference>
<proteinExistence type="predicted"/>
<keyword evidence="1" id="KW-0802">TPR repeat</keyword>
<dbReference type="InterPro" id="IPR019734">
    <property type="entry name" value="TPR_rpt"/>
</dbReference>
<name>A0ABU1V1C5_9GAMM</name>
<dbReference type="Proteomes" id="UP001253595">
    <property type="component" value="Unassembled WGS sequence"/>
</dbReference>
<dbReference type="PROSITE" id="PS50005">
    <property type="entry name" value="TPR"/>
    <property type="match status" value="1"/>
</dbReference>
<gene>
    <name evidence="2" type="ORF">J2X05_003292</name>
</gene>
<dbReference type="EMBL" id="JAVDVX010000006">
    <property type="protein sequence ID" value="MDR7091257.1"/>
    <property type="molecule type" value="Genomic_DNA"/>
</dbReference>
<organism evidence="2 3">
    <name type="scientific">Cellvibrio fibrivorans</name>
    <dbReference type="NCBI Taxonomy" id="126350"/>
    <lineage>
        <taxon>Bacteria</taxon>
        <taxon>Pseudomonadati</taxon>
        <taxon>Pseudomonadota</taxon>
        <taxon>Gammaproteobacteria</taxon>
        <taxon>Cellvibrionales</taxon>
        <taxon>Cellvibrionaceae</taxon>
        <taxon>Cellvibrio</taxon>
    </lineage>
</organism>
<protein>
    <submittedName>
        <fullName evidence="2">Tetratricopeptide (TPR) repeat protein</fullName>
    </submittedName>
</protein>
<evidence type="ECO:0000256" key="1">
    <source>
        <dbReference type="PROSITE-ProRule" id="PRU00339"/>
    </source>
</evidence>
<sequence>MLMVLTISSAMYVQANESTLSVADNPGVVAFSQGRYQEAEDYFSQQLANPVQKNDSLIYLSRIAVDTGRVEAAVEHIEAVLKLEPNTAEEIVLAGDIYCNQAQQSSMFSALGLAKKCIAHYEAAVQQFPENTHALASAMRFYFEAPGFACGSSKKGDELLARLDKLSPEDANIYRVFLLEKEGKSDAAMALADKLSQQQFQSARNQYELARFYRDKNQLAHAMPLYESLRNKPATLENKWYVNDSLLQLGEILLAEKQDIRRSIELMEEYKQKNNNPHDQHYFWSSWSLAQAYKANGNEAKYALLVKQIQTEDYAKNPEFAKRFEAGIKAN</sequence>